<dbReference type="OrthoDB" id="5841748at2759"/>
<evidence type="ECO:0000313" key="1">
    <source>
        <dbReference type="EMBL" id="CAG7818911.1"/>
    </source>
</evidence>
<dbReference type="PANTHER" id="PTHR10404">
    <property type="entry name" value="N-ACETYLATED-ALPHA-LINKED ACIDIC DIPEPTIDASE"/>
    <property type="match status" value="1"/>
</dbReference>
<feature type="non-terminal residue" evidence="1">
    <location>
        <position position="1"/>
    </location>
</feature>
<proteinExistence type="predicted"/>
<evidence type="ECO:0000313" key="2">
    <source>
        <dbReference type="Proteomes" id="UP000708208"/>
    </source>
</evidence>
<gene>
    <name evidence="1" type="ORF">AFUS01_LOCUS29388</name>
</gene>
<organism evidence="1 2">
    <name type="scientific">Allacma fusca</name>
    <dbReference type="NCBI Taxonomy" id="39272"/>
    <lineage>
        <taxon>Eukaryota</taxon>
        <taxon>Metazoa</taxon>
        <taxon>Ecdysozoa</taxon>
        <taxon>Arthropoda</taxon>
        <taxon>Hexapoda</taxon>
        <taxon>Collembola</taxon>
        <taxon>Symphypleona</taxon>
        <taxon>Sminthuridae</taxon>
        <taxon>Allacma</taxon>
    </lineage>
</organism>
<dbReference type="Proteomes" id="UP000708208">
    <property type="component" value="Unassembled WGS sequence"/>
</dbReference>
<sequence>TLIYGHFGSAQDFQYLAKTQVPLNGSIALIRFSHLHPSKVAATAVSFGVAAIVFYPDPADFGPFMPASAIVRSSLLTLGQMHEYQVSLLWLYVSEF</sequence>
<dbReference type="InterPro" id="IPR039373">
    <property type="entry name" value="Peptidase_M28B"/>
</dbReference>
<keyword evidence="2" id="KW-1185">Reference proteome</keyword>
<dbReference type="GO" id="GO:0004180">
    <property type="term" value="F:carboxypeptidase activity"/>
    <property type="evidence" value="ECO:0007669"/>
    <property type="project" value="TreeGrafter"/>
</dbReference>
<reference evidence="1" key="1">
    <citation type="submission" date="2021-06" db="EMBL/GenBank/DDBJ databases">
        <authorList>
            <person name="Hodson N. C."/>
            <person name="Mongue J. A."/>
            <person name="Jaron S. K."/>
        </authorList>
    </citation>
    <scope>NUCLEOTIDE SEQUENCE</scope>
</reference>
<accession>A0A8J2KIY0</accession>
<dbReference type="PANTHER" id="PTHR10404:SF46">
    <property type="entry name" value="VACUOLAR PROTEIN SORTING-ASSOCIATED PROTEIN 70"/>
    <property type="match status" value="1"/>
</dbReference>
<name>A0A8J2KIY0_9HEXA</name>
<dbReference type="AlphaFoldDB" id="A0A8J2KIY0"/>
<protein>
    <submittedName>
        <fullName evidence="1">Uncharacterized protein</fullName>
    </submittedName>
</protein>
<comment type="caution">
    <text evidence="1">The sequence shown here is derived from an EMBL/GenBank/DDBJ whole genome shotgun (WGS) entry which is preliminary data.</text>
</comment>
<dbReference type="EMBL" id="CAJVCH010433939">
    <property type="protein sequence ID" value="CAG7818911.1"/>
    <property type="molecule type" value="Genomic_DNA"/>
</dbReference>